<accession>A0A4Y9EL45</accession>
<dbReference type="InterPro" id="IPR018060">
    <property type="entry name" value="HTH_AraC"/>
</dbReference>
<dbReference type="PROSITE" id="PS01124">
    <property type="entry name" value="HTH_ARAC_FAMILY_2"/>
    <property type="match status" value="1"/>
</dbReference>
<dbReference type="PANTHER" id="PTHR47894">
    <property type="entry name" value="HTH-TYPE TRANSCRIPTIONAL REGULATOR GADX"/>
    <property type="match status" value="1"/>
</dbReference>
<dbReference type="GO" id="GO:0003700">
    <property type="term" value="F:DNA-binding transcription factor activity"/>
    <property type="evidence" value="ECO:0007669"/>
    <property type="project" value="InterPro"/>
</dbReference>
<dbReference type="SMART" id="SM00342">
    <property type="entry name" value="HTH_ARAC"/>
    <property type="match status" value="1"/>
</dbReference>
<dbReference type="PANTHER" id="PTHR47894:SF4">
    <property type="entry name" value="HTH-TYPE TRANSCRIPTIONAL REGULATOR GADX"/>
    <property type="match status" value="1"/>
</dbReference>
<organism evidence="3 4">
    <name type="scientific">Glacieibacterium arshaanense</name>
    <dbReference type="NCBI Taxonomy" id="2511025"/>
    <lineage>
        <taxon>Bacteria</taxon>
        <taxon>Pseudomonadati</taxon>
        <taxon>Pseudomonadota</taxon>
        <taxon>Alphaproteobacteria</taxon>
        <taxon>Sphingomonadales</taxon>
        <taxon>Sphingosinicellaceae</taxon>
        <taxon>Glacieibacterium</taxon>
    </lineage>
</organism>
<evidence type="ECO:0000313" key="4">
    <source>
        <dbReference type="Proteomes" id="UP000297737"/>
    </source>
</evidence>
<dbReference type="GO" id="GO:0005829">
    <property type="term" value="C:cytosol"/>
    <property type="evidence" value="ECO:0007669"/>
    <property type="project" value="TreeGrafter"/>
</dbReference>
<comment type="caution">
    <text evidence="3">The sequence shown here is derived from an EMBL/GenBank/DDBJ whole genome shotgun (WGS) entry which is preliminary data.</text>
</comment>
<proteinExistence type="predicted"/>
<dbReference type="InterPro" id="IPR032687">
    <property type="entry name" value="AraC-type_N"/>
</dbReference>
<dbReference type="Pfam" id="PF12625">
    <property type="entry name" value="Arabinose_bd"/>
    <property type="match status" value="1"/>
</dbReference>
<reference evidence="3 4" key="1">
    <citation type="submission" date="2019-02" db="EMBL/GenBank/DDBJ databases">
        <title>Polymorphobacter sp. isolated from the lake at the Tibet of China.</title>
        <authorList>
            <person name="Li A."/>
        </authorList>
    </citation>
    <scope>NUCLEOTIDE SEQUENCE [LARGE SCALE GENOMIC DNA]</scope>
    <source>
        <strain evidence="3 4">DJ1R-1</strain>
    </source>
</reference>
<evidence type="ECO:0000313" key="3">
    <source>
        <dbReference type="EMBL" id="TFU01259.1"/>
    </source>
</evidence>
<dbReference type="GO" id="GO:0000976">
    <property type="term" value="F:transcription cis-regulatory region binding"/>
    <property type="evidence" value="ECO:0007669"/>
    <property type="project" value="TreeGrafter"/>
</dbReference>
<dbReference type="Gene3D" id="1.10.10.60">
    <property type="entry name" value="Homeodomain-like"/>
    <property type="match status" value="1"/>
</dbReference>
<protein>
    <submittedName>
        <fullName evidence="3">AraC family transcriptional regulator</fullName>
    </submittedName>
</protein>
<keyword evidence="1" id="KW-0238">DNA-binding</keyword>
<keyword evidence="4" id="KW-1185">Reference proteome</keyword>
<dbReference type="AlphaFoldDB" id="A0A4Y9EL45"/>
<sequence length="383" mass="42037">MAVEIRILCFMIEPPILAIVDGNITHCFCNAHYQLRQISGILSQMAKSDPRLDMPMTISHMRLVWRYFATTPERRAALIDGTGLSADQIEKSASEITVRQQIKFFENANRLFPPGWIFEVKELLHFSAYGPVGVATQSAATLGDALAILARFTQIRTPMARVSLRRGRSRSLVELECIADIATAEWHIVASVAMMALQSLIGGLTTQPAQSLAALRYGLAGERTRHGELLAAKLGGPTVFDQTVSFIALPTSWLAIASPFADPALHASALANLEALVKARTGGSFASDQIQNRVAQILAQAPPGRLDAERCAQIIGVSRRTLTRRLAEEGSGFRALLENELQRRAMRMLASGTLGFADIAEQLGYQDTTSLRRAMQRWERAPR</sequence>
<gene>
    <name evidence="3" type="ORF">EUV02_13225</name>
</gene>
<name>A0A4Y9EL45_9SPHN</name>
<dbReference type="EMBL" id="SIHO01000003">
    <property type="protein sequence ID" value="TFU01259.1"/>
    <property type="molecule type" value="Genomic_DNA"/>
</dbReference>
<dbReference type="OrthoDB" id="9805730at2"/>
<feature type="domain" description="HTH araC/xylS-type" evidence="2">
    <location>
        <begin position="292"/>
        <end position="377"/>
    </location>
</feature>
<dbReference type="Pfam" id="PF12833">
    <property type="entry name" value="HTH_18"/>
    <property type="match status" value="1"/>
</dbReference>
<dbReference type="Proteomes" id="UP000297737">
    <property type="component" value="Unassembled WGS sequence"/>
</dbReference>
<evidence type="ECO:0000256" key="1">
    <source>
        <dbReference type="ARBA" id="ARBA00023125"/>
    </source>
</evidence>
<evidence type="ECO:0000259" key="2">
    <source>
        <dbReference type="PROSITE" id="PS01124"/>
    </source>
</evidence>